<keyword evidence="1" id="KW-1133">Transmembrane helix</keyword>
<accession>A0A0K2VGP6</accession>
<organism evidence="2">
    <name type="scientific">Lepeophtheirus salmonis</name>
    <name type="common">Salmon louse</name>
    <name type="synonym">Caligus salmonis</name>
    <dbReference type="NCBI Taxonomy" id="72036"/>
    <lineage>
        <taxon>Eukaryota</taxon>
        <taxon>Metazoa</taxon>
        <taxon>Ecdysozoa</taxon>
        <taxon>Arthropoda</taxon>
        <taxon>Crustacea</taxon>
        <taxon>Multicrustacea</taxon>
        <taxon>Hexanauplia</taxon>
        <taxon>Copepoda</taxon>
        <taxon>Siphonostomatoida</taxon>
        <taxon>Caligidae</taxon>
        <taxon>Lepeophtheirus</taxon>
    </lineage>
</organism>
<evidence type="ECO:0000313" key="2">
    <source>
        <dbReference type="EMBL" id="CDW49342.1"/>
    </source>
</evidence>
<dbReference type="EMBL" id="HACA01031981">
    <property type="protein sequence ID" value="CDW49342.1"/>
    <property type="molecule type" value="Transcribed_RNA"/>
</dbReference>
<keyword evidence="1" id="KW-0812">Transmembrane</keyword>
<keyword evidence="1" id="KW-0472">Membrane</keyword>
<reference evidence="2" key="1">
    <citation type="submission" date="2014-05" db="EMBL/GenBank/DDBJ databases">
        <authorList>
            <person name="Chronopoulou M."/>
        </authorList>
    </citation>
    <scope>NUCLEOTIDE SEQUENCE</scope>
    <source>
        <tissue evidence="2">Whole organism</tissue>
    </source>
</reference>
<feature type="transmembrane region" description="Helical" evidence="1">
    <location>
        <begin position="6"/>
        <end position="27"/>
    </location>
</feature>
<name>A0A0K2VGP6_LEPSM</name>
<sequence>MINVAVFFQTFILLCHYWGMFPLPTYYKQQKWEMHQGIGIGKTRPFLKYRNRLNHVNSTDTYAYLIICIIKSKNIQFYYFEWFIDKRK</sequence>
<dbReference type="AlphaFoldDB" id="A0A0K2VGP6"/>
<protein>
    <submittedName>
        <fullName evidence="2">Uncharacterized protein</fullName>
    </submittedName>
</protein>
<evidence type="ECO:0000256" key="1">
    <source>
        <dbReference type="SAM" id="Phobius"/>
    </source>
</evidence>
<proteinExistence type="predicted"/>